<dbReference type="Pfam" id="PF14703">
    <property type="entry name" value="PHM7_cyt"/>
    <property type="match status" value="1"/>
</dbReference>
<dbReference type="InterPro" id="IPR045122">
    <property type="entry name" value="Csc1-like"/>
</dbReference>
<accession>A0A4P9XZ46</accession>
<feature type="transmembrane region" description="Helical" evidence="1">
    <location>
        <begin position="145"/>
        <end position="164"/>
    </location>
</feature>
<proteinExistence type="predicted"/>
<dbReference type="Pfam" id="PF13967">
    <property type="entry name" value="RSN1_TM"/>
    <property type="match status" value="1"/>
</dbReference>
<dbReference type="GO" id="GO:0005886">
    <property type="term" value="C:plasma membrane"/>
    <property type="evidence" value="ECO:0007669"/>
    <property type="project" value="TreeGrafter"/>
</dbReference>
<sequence>MATITDRSFSPSFVGLATQVGLSGGITAACIIGFEVLRRTRYFAHLYSPRCRLSRNATPAVSGRFLSWIPATLALTEEFMVSHAGLEAVMHLRFLKTSALLLAIASVPIAATLLPLNYTRKAPEASGLDVDLFSINTIPDGSKELYVHGFLTYVFSFLVLFVFYRDSLRYIELHREFGLRQVERGSRASRTIMISRLPRNLRSDEALNQHFSSLGVGEVEDAVILRYPAKLVRKLARREKALRSLEDAHMQLARNVLSR</sequence>
<dbReference type="GO" id="GO:0005227">
    <property type="term" value="F:calcium-activated cation channel activity"/>
    <property type="evidence" value="ECO:0007669"/>
    <property type="project" value="InterPro"/>
</dbReference>
<keyword evidence="1" id="KW-1133">Transmembrane helix</keyword>
<evidence type="ECO:0000313" key="4">
    <source>
        <dbReference type="EMBL" id="RKP11738.1"/>
    </source>
</evidence>
<dbReference type="PROSITE" id="PS51257">
    <property type="entry name" value="PROKAR_LIPOPROTEIN"/>
    <property type="match status" value="1"/>
</dbReference>
<evidence type="ECO:0000313" key="5">
    <source>
        <dbReference type="Proteomes" id="UP000267251"/>
    </source>
</evidence>
<dbReference type="Proteomes" id="UP000267251">
    <property type="component" value="Unassembled WGS sequence"/>
</dbReference>
<name>A0A4P9XZ46_9FUNG</name>
<gene>
    <name evidence="4" type="ORF">BJ684DRAFT_21681</name>
</gene>
<keyword evidence="1" id="KW-0472">Membrane</keyword>
<feature type="transmembrane region" description="Helical" evidence="1">
    <location>
        <begin position="99"/>
        <end position="118"/>
    </location>
</feature>
<feature type="transmembrane region" description="Helical" evidence="1">
    <location>
        <begin position="12"/>
        <end position="37"/>
    </location>
</feature>
<organism evidence="4 5">
    <name type="scientific">Piptocephalis cylindrospora</name>
    <dbReference type="NCBI Taxonomy" id="1907219"/>
    <lineage>
        <taxon>Eukaryota</taxon>
        <taxon>Fungi</taxon>
        <taxon>Fungi incertae sedis</taxon>
        <taxon>Zoopagomycota</taxon>
        <taxon>Zoopagomycotina</taxon>
        <taxon>Zoopagomycetes</taxon>
        <taxon>Zoopagales</taxon>
        <taxon>Piptocephalidaceae</taxon>
        <taxon>Piptocephalis</taxon>
    </lineage>
</organism>
<dbReference type="PANTHER" id="PTHR13018:SF5">
    <property type="entry name" value="RE44586P"/>
    <property type="match status" value="1"/>
</dbReference>
<feature type="non-terminal residue" evidence="4">
    <location>
        <position position="259"/>
    </location>
</feature>
<reference evidence="5" key="1">
    <citation type="journal article" date="2018" name="Nat. Microbiol.">
        <title>Leveraging single-cell genomics to expand the fungal tree of life.</title>
        <authorList>
            <person name="Ahrendt S.R."/>
            <person name="Quandt C.A."/>
            <person name="Ciobanu D."/>
            <person name="Clum A."/>
            <person name="Salamov A."/>
            <person name="Andreopoulos B."/>
            <person name="Cheng J.F."/>
            <person name="Woyke T."/>
            <person name="Pelin A."/>
            <person name="Henrissat B."/>
            <person name="Reynolds N.K."/>
            <person name="Benny G.L."/>
            <person name="Smith M.E."/>
            <person name="James T.Y."/>
            <person name="Grigoriev I.V."/>
        </authorList>
    </citation>
    <scope>NUCLEOTIDE SEQUENCE [LARGE SCALE GENOMIC DNA]</scope>
</reference>
<feature type="domain" description="CSC1/OSCA1-like cytosolic" evidence="3">
    <location>
        <begin position="189"/>
        <end position="255"/>
    </location>
</feature>
<dbReference type="AlphaFoldDB" id="A0A4P9XZ46"/>
<keyword evidence="5" id="KW-1185">Reference proteome</keyword>
<keyword evidence="1" id="KW-0812">Transmembrane</keyword>
<dbReference type="EMBL" id="KZ988685">
    <property type="protein sequence ID" value="RKP11738.1"/>
    <property type="molecule type" value="Genomic_DNA"/>
</dbReference>
<evidence type="ECO:0000259" key="3">
    <source>
        <dbReference type="Pfam" id="PF14703"/>
    </source>
</evidence>
<dbReference type="InterPro" id="IPR027815">
    <property type="entry name" value="CSC1/OSCA1-like_cyt"/>
</dbReference>
<dbReference type="InterPro" id="IPR032880">
    <property type="entry name" value="CSC1/OSCA1-like_N"/>
</dbReference>
<dbReference type="OrthoDB" id="1689567at2759"/>
<dbReference type="PANTHER" id="PTHR13018">
    <property type="entry name" value="PROBABLE MEMBRANE PROTEIN DUF221-RELATED"/>
    <property type="match status" value="1"/>
</dbReference>
<protein>
    <submittedName>
        <fullName evidence="4">Late exocytosis, associated with Golgi transport-domain-containing protein</fullName>
    </submittedName>
</protein>
<evidence type="ECO:0000256" key="1">
    <source>
        <dbReference type="SAM" id="Phobius"/>
    </source>
</evidence>
<evidence type="ECO:0000259" key="2">
    <source>
        <dbReference type="Pfam" id="PF13967"/>
    </source>
</evidence>
<feature type="domain" description="CSC1/OSCA1-like N-terminal transmembrane" evidence="2">
    <location>
        <begin position="16"/>
        <end position="165"/>
    </location>
</feature>